<evidence type="ECO:0000256" key="6">
    <source>
        <dbReference type="ARBA" id="ARBA00023277"/>
    </source>
</evidence>
<evidence type="ECO:0000256" key="8">
    <source>
        <dbReference type="ARBA" id="ARBA00023326"/>
    </source>
</evidence>
<evidence type="ECO:0000256" key="4">
    <source>
        <dbReference type="ARBA" id="ARBA00023136"/>
    </source>
</evidence>
<dbReference type="InterPro" id="IPR050732">
    <property type="entry name" value="Beta-glucan_modifiers"/>
</dbReference>
<keyword evidence="3" id="KW-0378">Hydrolase</keyword>
<keyword evidence="2" id="KW-1003">Cell membrane</keyword>
<name>A0A2S5CK10_9GAMM</name>
<dbReference type="EMBL" id="PGFZ01000007">
    <property type="protein sequence ID" value="POZ51143.1"/>
    <property type="molecule type" value="Genomic_DNA"/>
</dbReference>
<evidence type="ECO:0000313" key="12">
    <source>
        <dbReference type="EMBL" id="POZ51143.1"/>
    </source>
</evidence>
<keyword evidence="5" id="KW-0325">Glycoprotein</keyword>
<evidence type="ECO:0000256" key="11">
    <source>
        <dbReference type="ARBA" id="ARBA00043078"/>
    </source>
</evidence>
<dbReference type="Gene3D" id="3.20.20.80">
    <property type="entry name" value="Glycosidases"/>
    <property type="match status" value="1"/>
</dbReference>
<dbReference type="GO" id="GO:0000272">
    <property type="term" value="P:polysaccharide catabolic process"/>
    <property type="evidence" value="ECO:0007669"/>
    <property type="project" value="UniProtKB-KW"/>
</dbReference>
<accession>A0A2S5CK10</accession>
<evidence type="ECO:0000256" key="9">
    <source>
        <dbReference type="ARBA" id="ARBA00037649"/>
    </source>
</evidence>
<evidence type="ECO:0000256" key="1">
    <source>
        <dbReference type="ARBA" id="ARBA00004236"/>
    </source>
</evidence>
<evidence type="ECO:0000313" key="13">
    <source>
        <dbReference type="Proteomes" id="UP000237423"/>
    </source>
</evidence>
<dbReference type="PANTHER" id="PTHR16631:SF17">
    <property type="entry name" value="GLUCAN ENDO-1,3-BETA-GLUCOSIDASE BTGC"/>
    <property type="match status" value="1"/>
</dbReference>
<comment type="caution">
    <text evidence="12">The sequence shown here is derived from an EMBL/GenBank/DDBJ whole genome shotgun (WGS) entry which is preliminary data.</text>
</comment>
<evidence type="ECO:0000256" key="10">
    <source>
        <dbReference type="ARBA" id="ARBA00042373"/>
    </source>
</evidence>
<dbReference type="SUPFAM" id="SSF51445">
    <property type="entry name" value="(Trans)glycosidases"/>
    <property type="match status" value="1"/>
</dbReference>
<keyword evidence="8" id="KW-0624">Polysaccharide degradation</keyword>
<sequence length="369" mass="41116">MAMPPRLKTRHFRQGQAINSYTGEKSPIILVYFGLPQGIIMIRFFLLLLSLLLMTVGTADAADKKTAHHAPPPLQCVAFSPYVGTINPDYGPSPPKELIDTLLDKIVKETPFRCIMTYGVLNGLDYTFTAAQARHLKVIAILWLDKDSKVNSQSISTGIHLAKTFADTIIKLSCGSEVRTRHGYQFDGEISRCLQALREAKVTQPITTIDTWWEWCNRSLHCEKTLFSDQVDWIGINIFPWWENTFSPLHSCTPAGQAADFHLARLHEVHTANPNKAVMITEFGWPNGPAKAESVNVKTGQRCGVASAENQALVVQSTFKKLAQEHLSGTVFEAFSENWKPSNEGDFGKYWGICQGEPPFACSKKLAHP</sequence>
<evidence type="ECO:0000256" key="2">
    <source>
        <dbReference type="ARBA" id="ARBA00022475"/>
    </source>
</evidence>
<dbReference type="PANTHER" id="PTHR16631">
    <property type="entry name" value="GLUCAN 1,3-BETA-GLUCOSIDASE"/>
    <property type="match status" value="1"/>
</dbReference>
<protein>
    <recommendedName>
        <fullName evidence="11">Endo-1,3-beta-glucanase btgC</fullName>
    </recommendedName>
    <alternativeName>
        <fullName evidence="10">Laminarinase btgC</fullName>
    </alternativeName>
</protein>
<dbReference type="GO" id="GO:0005886">
    <property type="term" value="C:plasma membrane"/>
    <property type="evidence" value="ECO:0007669"/>
    <property type="project" value="UniProtKB-SubCell"/>
</dbReference>
<organism evidence="12 13">
    <name type="scientific">Methylovulum psychrotolerans</name>
    <dbReference type="NCBI Taxonomy" id="1704499"/>
    <lineage>
        <taxon>Bacteria</taxon>
        <taxon>Pseudomonadati</taxon>
        <taxon>Pseudomonadota</taxon>
        <taxon>Gammaproteobacteria</taxon>
        <taxon>Methylococcales</taxon>
        <taxon>Methylococcaceae</taxon>
        <taxon>Methylovulum</taxon>
    </lineage>
</organism>
<gene>
    <name evidence="12" type="ORF">AADEFJLK_03102</name>
</gene>
<evidence type="ECO:0000256" key="3">
    <source>
        <dbReference type="ARBA" id="ARBA00022801"/>
    </source>
</evidence>
<comment type="subcellular location">
    <subcellularLocation>
        <location evidence="1">Cell membrane</location>
    </subcellularLocation>
</comment>
<keyword evidence="6" id="KW-0119">Carbohydrate metabolism</keyword>
<dbReference type="Proteomes" id="UP000237423">
    <property type="component" value="Unassembled WGS sequence"/>
</dbReference>
<evidence type="ECO:0000256" key="7">
    <source>
        <dbReference type="ARBA" id="ARBA00023316"/>
    </source>
</evidence>
<keyword evidence="4" id="KW-0472">Membrane</keyword>
<dbReference type="GO" id="GO:0016787">
    <property type="term" value="F:hydrolase activity"/>
    <property type="evidence" value="ECO:0007669"/>
    <property type="project" value="UniProtKB-KW"/>
</dbReference>
<dbReference type="AlphaFoldDB" id="A0A2S5CK10"/>
<dbReference type="GO" id="GO:0071555">
    <property type="term" value="P:cell wall organization"/>
    <property type="evidence" value="ECO:0007669"/>
    <property type="project" value="UniProtKB-KW"/>
</dbReference>
<keyword evidence="7" id="KW-0961">Cell wall biogenesis/degradation</keyword>
<evidence type="ECO:0000256" key="5">
    <source>
        <dbReference type="ARBA" id="ARBA00023180"/>
    </source>
</evidence>
<reference evidence="12 13" key="1">
    <citation type="submission" date="2017-11" db="EMBL/GenBank/DDBJ databases">
        <title>Draft Genome Sequence of Methylobacter psychrotolerans Sph1T, an Obligate Methanotroph from Low-Temperature Environments.</title>
        <authorList>
            <person name="Oshkin I.Y."/>
            <person name="Miroshnikov K."/>
            <person name="Belova S.E."/>
            <person name="Korzhenkov A."/>
            <person name="Toshchakov S.V."/>
            <person name="Dedysh S.N."/>
        </authorList>
    </citation>
    <scope>NUCLEOTIDE SEQUENCE [LARGE SCALE GENOMIC DNA]</scope>
    <source>
        <strain evidence="12 13">Sph1</strain>
    </source>
</reference>
<comment type="function">
    <text evidence="9">Glucanases play a role in cell expansion during growth, in cell-cell fusion during mating, and in spore release during sporulation. This enzyme may be involved in beta-glucan degradation. Active on laminarin and lichenan.</text>
</comment>
<proteinExistence type="predicted"/>
<dbReference type="InterPro" id="IPR017853">
    <property type="entry name" value="GH"/>
</dbReference>